<organism evidence="1 3">
    <name type="scientific">Dendrobium chrysotoxum</name>
    <name type="common">Orchid</name>
    <dbReference type="NCBI Taxonomy" id="161865"/>
    <lineage>
        <taxon>Eukaryota</taxon>
        <taxon>Viridiplantae</taxon>
        <taxon>Streptophyta</taxon>
        <taxon>Embryophyta</taxon>
        <taxon>Tracheophyta</taxon>
        <taxon>Spermatophyta</taxon>
        <taxon>Magnoliopsida</taxon>
        <taxon>Liliopsida</taxon>
        <taxon>Asparagales</taxon>
        <taxon>Orchidaceae</taxon>
        <taxon>Epidendroideae</taxon>
        <taxon>Malaxideae</taxon>
        <taxon>Dendrobiinae</taxon>
        <taxon>Dendrobium</taxon>
    </lineage>
</organism>
<evidence type="ECO:0000313" key="3">
    <source>
        <dbReference type="Proteomes" id="UP000775213"/>
    </source>
</evidence>
<dbReference type="EMBL" id="JAGFBR010000802">
    <property type="protein sequence ID" value="KAH0434047.1"/>
    <property type="molecule type" value="Genomic_DNA"/>
</dbReference>
<evidence type="ECO:0000313" key="1">
    <source>
        <dbReference type="EMBL" id="KAH0434047.1"/>
    </source>
</evidence>
<gene>
    <name evidence="2" type="ORF">IEQ34_011604</name>
    <name evidence="1" type="ORF">IEQ34_026891</name>
</gene>
<evidence type="ECO:0008006" key="4">
    <source>
        <dbReference type="Google" id="ProtNLM"/>
    </source>
</evidence>
<reference evidence="1" key="2">
    <citation type="submission" date="2021-03" db="EMBL/GenBank/DDBJ databases">
        <authorList>
            <person name="Zhang Y."/>
            <person name="Zhang G.-Q."/>
            <person name="Huang T."/>
            <person name="Niu S.-C."/>
            <person name="Liu Z.-J."/>
        </authorList>
    </citation>
    <scope>NUCLEOTIDE SEQUENCE</scope>
    <source>
        <strain evidence="1">Lindl</strain>
        <tissue evidence="1">Fresh leaves</tissue>
    </source>
</reference>
<sequence>MEAGWSIEHWDSSQVELQAMQYISRLLEEWMFEMVGLIIEGDNYNIIKLLLEDYKAQKAWGCRSSAETAITTSALEIK</sequence>
<keyword evidence="3" id="KW-1185">Reference proteome</keyword>
<comment type="caution">
    <text evidence="1">The sequence shown here is derived from an EMBL/GenBank/DDBJ whole genome shotgun (WGS) entry which is preliminary data.</text>
</comment>
<evidence type="ECO:0000313" key="2">
    <source>
        <dbReference type="EMBL" id="KAH0458790.1"/>
    </source>
</evidence>
<dbReference type="EMBL" id="JAGFBR010000011">
    <property type="protein sequence ID" value="KAH0458790.1"/>
    <property type="molecule type" value="Genomic_DNA"/>
</dbReference>
<dbReference type="Proteomes" id="UP000775213">
    <property type="component" value="Unassembled WGS sequence"/>
</dbReference>
<dbReference type="AlphaFoldDB" id="A0AAV7FKR9"/>
<accession>A0AAV7FKR9</accession>
<reference evidence="1 3" key="1">
    <citation type="journal article" date="2021" name="Hortic Res">
        <title>Chromosome-scale assembly of the Dendrobium chrysotoxum genome enhances the understanding of orchid evolution.</title>
        <authorList>
            <person name="Zhang Y."/>
            <person name="Zhang G.Q."/>
            <person name="Zhang D."/>
            <person name="Liu X.D."/>
            <person name="Xu X.Y."/>
            <person name="Sun W.H."/>
            <person name="Yu X."/>
            <person name="Zhu X."/>
            <person name="Wang Z.W."/>
            <person name="Zhao X."/>
            <person name="Zhong W.Y."/>
            <person name="Chen H."/>
            <person name="Yin W.L."/>
            <person name="Huang T."/>
            <person name="Niu S.C."/>
            <person name="Liu Z.J."/>
        </authorList>
    </citation>
    <scope>NUCLEOTIDE SEQUENCE [LARGE SCALE GENOMIC DNA]</scope>
    <source>
        <strain evidence="1">Lindl</strain>
    </source>
</reference>
<protein>
    <recommendedName>
        <fullName evidence="4">RNase H type-1 domain-containing protein</fullName>
    </recommendedName>
</protein>
<name>A0AAV7FKR9_DENCH</name>
<proteinExistence type="predicted"/>